<dbReference type="NCBIfam" id="TIGR03847">
    <property type="entry name" value="conserved hypothetical protein"/>
    <property type="match status" value="1"/>
</dbReference>
<dbReference type="HOGENOM" id="CLU_098984_0_0_11"/>
<accession>C7M2I4</accession>
<dbReference type="eggNOG" id="ENOG502ZW25">
    <property type="taxonomic scope" value="Bacteria"/>
</dbReference>
<dbReference type="Pfam" id="PF11290">
    <property type="entry name" value="DUF3090"/>
    <property type="match status" value="1"/>
</dbReference>
<dbReference type="EMBL" id="CP001631">
    <property type="protein sequence ID" value="ACU53228.1"/>
    <property type="molecule type" value="Genomic_DNA"/>
</dbReference>
<sequence>MNEFVWEFDPAEFATLGTHGRPGERVFLFQAGANGEIVTLLVEKLQMAALARAIATALEDLARPGELPPTTPLTEPAEPAFRVGELQLAVDVDAGVLVIEAIEDERDVDVEPRRARFTLSRELAARLAIRIAEVVEQGRPTCPLCGYPINPEGHACPRTNGHRAPAR</sequence>
<gene>
    <name evidence="1" type="ordered locus">Afer_0259</name>
</gene>
<dbReference type="STRING" id="525909.Afer_0259"/>
<protein>
    <recommendedName>
        <fullName evidence="3">DUF3090 domain-containing protein</fullName>
    </recommendedName>
</protein>
<reference evidence="1 2" key="1">
    <citation type="journal article" date="2009" name="Stand. Genomic Sci.">
        <title>Complete genome sequence of Acidimicrobium ferrooxidans type strain (ICP).</title>
        <authorList>
            <person name="Clum A."/>
            <person name="Nolan M."/>
            <person name="Lang E."/>
            <person name="Glavina Del Rio T."/>
            <person name="Tice H."/>
            <person name="Copeland A."/>
            <person name="Cheng J.F."/>
            <person name="Lucas S."/>
            <person name="Chen F."/>
            <person name="Bruce D."/>
            <person name="Goodwin L."/>
            <person name="Pitluck S."/>
            <person name="Ivanova N."/>
            <person name="Mavrommatis K."/>
            <person name="Mikhailova N."/>
            <person name="Pati A."/>
            <person name="Chen A."/>
            <person name="Palaniappan K."/>
            <person name="Goker M."/>
            <person name="Spring S."/>
            <person name="Land M."/>
            <person name="Hauser L."/>
            <person name="Chang Y.J."/>
            <person name="Jeffries C.C."/>
            <person name="Chain P."/>
            <person name="Bristow J."/>
            <person name="Eisen J.A."/>
            <person name="Markowitz V."/>
            <person name="Hugenholtz P."/>
            <person name="Kyrpides N.C."/>
            <person name="Klenk H.P."/>
            <person name="Lapidus A."/>
        </authorList>
    </citation>
    <scope>NUCLEOTIDE SEQUENCE [LARGE SCALE GENOMIC DNA]</scope>
    <source>
        <strain evidence="2">DSM 10331 / JCM 15462 / NBRC 103882 / ICP</strain>
    </source>
</reference>
<evidence type="ECO:0000313" key="1">
    <source>
        <dbReference type="EMBL" id="ACU53228.1"/>
    </source>
</evidence>
<keyword evidence="2" id="KW-1185">Reference proteome</keyword>
<dbReference type="AlphaFoldDB" id="C7M2I4"/>
<proteinExistence type="predicted"/>
<dbReference type="Proteomes" id="UP000000771">
    <property type="component" value="Chromosome"/>
</dbReference>
<dbReference type="KEGG" id="afo:Afer_0259"/>
<dbReference type="RefSeq" id="WP_015797733.1">
    <property type="nucleotide sequence ID" value="NC_013124.1"/>
</dbReference>
<evidence type="ECO:0008006" key="3">
    <source>
        <dbReference type="Google" id="ProtNLM"/>
    </source>
</evidence>
<name>C7M2I4_ACIFD</name>
<organism evidence="1 2">
    <name type="scientific">Acidimicrobium ferrooxidans (strain DSM 10331 / JCM 15462 / NBRC 103882 / ICP)</name>
    <dbReference type="NCBI Taxonomy" id="525909"/>
    <lineage>
        <taxon>Bacteria</taxon>
        <taxon>Bacillati</taxon>
        <taxon>Actinomycetota</taxon>
        <taxon>Acidimicrobiia</taxon>
        <taxon>Acidimicrobiales</taxon>
        <taxon>Acidimicrobiaceae</taxon>
        <taxon>Acidimicrobium</taxon>
    </lineage>
</organism>
<dbReference type="InterPro" id="IPR021441">
    <property type="entry name" value="DUF3090"/>
</dbReference>
<evidence type="ECO:0000313" key="2">
    <source>
        <dbReference type="Proteomes" id="UP000000771"/>
    </source>
</evidence>